<name>A0A1M5MHX4_STRHI</name>
<dbReference type="EMBL" id="FQVN01000013">
    <property type="protein sequence ID" value="SHG76757.1"/>
    <property type="molecule type" value="Genomic_DNA"/>
</dbReference>
<organism evidence="5 6">
    <name type="scientific">Streptoalloteichus hindustanus</name>
    <dbReference type="NCBI Taxonomy" id="2017"/>
    <lineage>
        <taxon>Bacteria</taxon>
        <taxon>Bacillati</taxon>
        <taxon>Actinomycetota</taxon>
        <taxon>Actinomycetes</taxon>
        <taxon>Pseudonocardiales</taxon>
        <taxon>Pseudonocardiaceae</taxon>
        <taxon>Streptoalloteichus</taxon>
    </lineage>
</organism>
<evidence type="ECO:0000313" key="6">
    <source>
        <dbReference type="Proteomes" id="UP000184501"/>
    </source>
</evidence>
<protein>
    <submittedName>
        <fullName evidence="5">Calcineurin-like phosphoesterase</fullName>
    </submittedName>
</protein>
<dbReference type="GO" id="GO:0016787">
    <property type="term" value="F:hydrolase activity"/>
    <property type="evidence" value="ECO:0007669"/>
    <property type="project" value="UniProtKB-KW"/>
</dbReference>
<evidence type="ECO:0000256" key="3">
    <source>
        <dbReference type="SAM" id="SignalP"/>
    </source>
</evidence>
<dbReference type="Proteomes" id="UP000184501">
    <property type="component" value="Unassembled WGS sequence"/>
</dbReference>
<dbReference type="InterPro" id="IPR029052">
    <property type="entry name" value="Metallo-depent_PP-like"/>
</dbReference>
<feature type="chain" id="PRO_5012793439" evidence="3">
    <location>
        <begin position="27"/>
        <end position="348"/>
    </location>
</feature>
<dbReference type="InterPro" id="IPR006311">
    <property type="entry name" value="TAT_signal"/>
</dbReference>
<dbReference type="PANTHER" id="PTHR10161">
    <property type="entry name" value="TARTRATE-RESISTANT ACID PHOSPHATASE TYPE 5"/>
    <property type="match status" value="1"/>
</dbReference>
<evidence type="ECO:0000256" key="2">
    <source>
        <dbReference type="ARBA" id="ARBA00022801"/>
    </source>
</evidence>
<dbReference type="SUPFAM" id="SSF56300">
    <property type="entry name" value="Metallo-dependent phosphatases"/>
    <property type="match status" value="1"/>
</dbReference>
<dbReference type="Pfam" id="PF00149">
    <property type="entry name" value="Metallophos"/>
    <property type="match status" value="1"/>
</dbReference>
<dbReference type="OrthoDB" id="9804511at2"/>
<keyword evidence="1 3" id="KW-0732">Signal</keyword>
<evidence type="ECO:0000259" key="4">
    <source>
        <dbReference type="Pfam" id="PF00149"/>
    </source>
</evidence>
<dbReference type="Gene3D" id="3.60.21.10">
    <property type="match status" value="1"/>
</dbReference>
<dbReference type="PROSITE" id="PS51318">
    <property type="entry name" value="TAT"/>
    <property type="match status" value="1"/>
</dbReference>
<evidence type="ECO:0000313" key="5">
    <source>
        <dbReference type="EMBL" id="SHG76757.1"/>
    </source>
</evidence>
<feature type="signal peptide" evidence="3">
    <location>
        <begin position="1"/>
        <end position="26"/>
    </location>
</feature>
<dbReference type="InterPro" id="IPR051558">
    <property type="entry name" value="Metallophosphoesterase_PAP"/>
</dbReference>
<feature type="domain" description="Calcineurin-like phosphoesterase" evidence="4">
    <location>
        <begin position="42"/>
        <end position="269"/>
    </location>
</feature>
<gene>
    <name evidence="5" type="ORF">SAMN05444320_113122</name>
</gene>
<sequence>MLERRKVLAGAVAMAAWGALSPVARAAQPVRKFPMPSGRELTVLVTGDAGTGKAGQWAVARAAKEVCAREGLSLAVGLGDNIYENGPESPEDDEFDTKFEEPNAGLDVPWLMVLGNHDCSGIIPGSGGRPARGDHEVAYHSRSARWWMPARYYSVAVPQQAAQPVVEFFALDTNPVASTVMQTDPHYYWNGPFMRAQRAWLDRALRESKATWKVVLAHHPFRNNGKHGNAGEYDGITVGDYTSGRHLAELYREIVVGRADYVLSGHDHTLQLLDTAPDWKGTEQVVCGAAAKHGDGTSKVTNKSFWQDFSSLGFMVMKIRDDRVVLDAYTVDADTARPTLAHSRTRKR</sequence>
<keyword evidence="6" id="KW-1185">Reference proteome</keyword>
<proteinExistence type="predicted"/>
<evidence type="ECO:0000256" key="1">
    <source>
        <dbReference type="ARBA" id="ARBA00022729"/>
    </source>
</evidence>
<accession>A0A1M5MHX4</accession>
<keyword evidence="2" id="KW-0378">Hydrolase</keyword>
<dbReference type="InterPro" id="IPR004843">
    <property type="entry name" value="Calcineurin-like_PHP"/>
</dbReference>
<dbReference type="PANTHER" id="PTHR10161:SF14">
    <property type="entry name" value="TARTRATE-RESISTANT ACID PHOSPHATASE TYPE 5"/>
    <property type="match status" value="1"/>
</dbReference>
<dbReference type="RefSeq" id="WP_073489207.1">
    <property type="nucleotide sequence ID" value="NZ_FQVN01000013.1"/>
</dbReference>
<dbReference type="AlphaFoldDB" id="A0A1M5MHX4"/>
<reference evidence="5 6" key="1">
    <citation type="submission" date="2016-11" db="EMBL/GenBank/DDBJ databases">
        <authorList>
            <person name="Jaros S."/>
            <person name="Januszkiewicz K."/>
            <person name="Wedrychowicz H."/>
        </authorList>
    </citation>
    <scope>NUCLEOTIDE SEQUENCE [LARGE SCALE GENOMIC DNA]</scope>
    <source>
        <strain evidence="5 6">DSM 44523</strain>
    </source>
</reference>
<dbReference type="STRING" id="2017.SAMN05444320_113122"/>